<protein>
    <submittedName>
        <fullName evidence="1">Uncharacterized protein</fullName>
    </submittedName>
</protein>
<sequence>MRKTLKQKFDEANKQGINVPSELISNDDIVGVYGFFACGDGCSFVPTETKAG</sequence>
<gene>
    <name evidence="1" type="ORF">GT728_12010</name>
</gene>
<name>A0A6L8T310_9FIRM</name>
<reference evidence="1 2" key="1">
    <citation type="journal article" date="2019" name="Nat. Med.">
        <title>A library of human gut bacterial isolates paired with longitudinal multiomics data enables mechanistic microbiome research.</title>
        <authorList>
            <person name="Poyet M."/>
            <person name="Groussin M."/>
            <person name="Gibbons S.M."/>
            <person name="Avila-Pacheco J."/>
            <person name="Jiang X."/>
            <person name="Kearney S.M."/>
            <person name="Perrotta A.R."/>
            <person name="Berdy B."/>
            <person name="Zhao S."/>
            <person name="Lieberman T.D."/>
            <person name="Swanson P.K."/>
            <person name="Smith M."/>
            <person name="Roesemann S."/>
            <person name="Alexander J.E."/>
            <person name="Rich S.A."/>
            <person name="Livny J."/>
            <person name="Vlamakis H."/>
            <person name="Clish C."/>
            <person name="Bullock K."/>
            <person name="Deik A."/>
            <person name="Scott J."/>
            <person name="Pierce K.A."/>
            <person name="Xavier R.J."/>
            <person name="Alm E.J."/>
        </authorList>
    </citation>
    <scope>NUCLEOTIDE SEQUENCE [LARGE SCALE GENOMIC DNA]</scope>
    <source>
        <strain evidence="1 2">BIOML-A1</strain>
    </source>
</reference>
<evidence type="ECO:0000313" key="1">
    <source>
        <dbReference type="EMBL" id="MZL33904.1"/>
    </source>
</evidence>
<accession>A0A6L8T310</accession>
<dbReference type="EMBL" id="WWVQ01000028">
    <property type="protein sequence ID" value="MZL33904.1"/>
    <property type="molecule type" value="Genomic_DNA"/>
</dbReference>
<dbReference type="AlphaFoldDB" id="A0A6L8T310"/>
<evidence type="ECO:0000313" key="2">
    <source>
        <dbReference type="Proteomes" id="UP000477285"/>
    </source>
</evidence>
<comment type="caution">
    <text evidence="1">The sequence shown here is derived from an EMBL/GenBank/DDBJ whole genome shotgun (WGS) entry which is preliminary data.</text>
</comment>
<proteinExistence type="predicted"/>
<dbReference type="Proteomes" id="UP000477285">
    <property type="component" value="Unassembled WGS sequence"/>
</dbReference>
<dbReference type="RefSeq" id="WP_161233868.1">
    <property type="nucleotide sequence ID" value="NZ_JAAIUI010000002.1"/>
</dbReference>
<organism evidence="1 2">
    <name type="scientific">Blautia wexlerae</name>
    <dbReference type="NCBI Taxonomy" id="418240"/>
    <lineage>
        <taxon>Bacteria</taxon>
        <taxon>Bacillati</taxon>
        <taxon>Bacillota</taxon>
        <taxon>Clostridia</taxon>
        <taxon>Lachnospirales</taxon>
        <taxon>Lachnospiraceae</taxon>
        <taxon>Blautia</taxon>
    </lineage>
</organism>